<comment type="caution">
    <text evidence="1">The sequence shown here is derived from an EMBL/GenBank/DDBJ whole genome shotgun (WGS) entry which is preliminary data.</text>
</comment>
<dbReference type="AlphaFoldDB" id="A0A0F9JR41"/>
<feature type="non-terminal residue" evidence="1">
    <location>
        <position position="82"/>
    </location>
</feature>
<evidence type="ECO:0000313" key="1">
    <source>
        <dbReference type="EMBL" id="KKM72354.1"/>
    </source>
</evidence>
<protein>
    <submittedName>
        <fullName evidence="1">Uncharacterized protein</fullName>
    </submittedName>
</protein>
<proteinExistence type="predicted"/>
<dbReference type="EMBL" id="LAZR01009488">
    <property type="protein sequence ID" value="KKM72354.1"/>
    <property type="molecule type" value="Genomic_DNA"/>
</dbReference>
<name>A0A0F9JR41_9ZZZZ</name>
<organism evidence="1">
    <name type="scientific">marine sediment metagenome</name>
    <dbReference type="NCBI Taxonomy" id="412755"/>
    <lineage>
        <taxon>unclassified sequences</taxon>
        <taxon>metagenomes</taxon>
        <taxon>ecological metagenomes</taxon>
    </lineage>
</organism>
<accession>A0A0F9JR41</accession>
<reference evidence="1" key="1">
    <citation type="journal article" date="2015" name="Nature">
        <title>Complex archaea that bridge the gap between prokaryotes and eukaryotes.</title>
        <authorList>
            <person name="Spang A."/>
            <person name="Saw J.H."/>
            <person name="Jorgensen S.L."/>
            <person name="Zaremba-Niedzwiedzka K."/>
            <person name="Martijn J."/>
            <person name="Lind A.E."/>
            <person name="van Eijk R."/>
            <person name="Schleper C."/>
            <person name="Guy L."/>
            <person name="Ettema T.J."/>
        </authorList>
    </citation>
    <scope>NUCLEOTIDE SEQUENCE</scope>
</reference>
<sequence>MSDDATEEEESTELVVVFPRGELSYQGMVVEVDALIAKAATLVVSTPIEAKIATDHLGAIDERHKFIESSRNEYLAPLRQHT</sequence>
<gene>
    <name evidence="1" type="ORF">LCGC14_1421430</name>
</gene>